<keyword evidence="2" id="KW-0732">Signal</keyword>
<dbReference type="InterPro" id="IPR043993">
    <property type="entry name" value="T4SS_pilin"/>
</dbReference>
<dbReference type="Proteomes" id="UP000176603">
    <property type="component" value="Unassembled WGS sequence"/>
</dbReference>
<evidence type="ECO:0000313" key="4">
    <source>
        <dbReference type="Proteomes" id="UP000176603"/>
    </source>
</evidence>
<dbReference type="AlphaFoldDB" id="A0A1F7UMN7"/>
<feature type="transmembrane region" description="Helical" evidence="1">
    <location>
        <begin position="101"/>
        <end position="122"/>
    </location>
</feature>
<dbReference type="Pfam" id="PF18895">
    <property type="entry name" value="T4SS_pilin"/>
    <property type="match status" value="1"/>
</dbReference>
<feature type="transmembrane region" description="Helical" evidence="1">
    <location>
        <begin position="57"/>
        <end position="80"/>
    </location>
</feature>
<sequence length="127" mass="13152">MTFMKRVGLTASSLLAVPMAVLAVESPFETAKKTAEEVGTQAGIGAQASLPQLVGRLINVALGFIGIVLLVLLLLAGFNWMTAGGDTEKVKKAQQQIKNAIIGLIVIVAAFAISSFVLTSLVNVAGQ</sequence>
<comment type="caution">
    <text evidence="3">The sequence shown here is derived from an EMBL/GenBank/DDBJ whole genome shotgun (WGS) entry which is preliminary data.</text>
</comment>
<feature type="chain" id="PRO_5009533085" evidence="2">
    <location>
        <begin position="24"/>
        <end position="127"/>
    </location>
</feature>
<accession>A0A1F7UMN7</accession>
<organism evidence="3 4">
    <name type="scientific">Candidatus Uhrbacteria bacterium RIFCSPHIGHO2_12_FULL_60_25</name>
    <dbReference type="NCBI Taxonomy" id="1802399"/>
    <lineage>
        <taxon>Bacteria</taxon>
        <taxon>Candidatus Uhriibacteriota</taxon>
    </lineage>
</organism>
<feature type="signal peptide" evidence="2">
    <location>
        <begin position="1"/>
        <end position="23"/>
    </location>
</feature>
<evidence type="ECO:0000256" key="1">
    <source>
        <dbReference type="SAM" id="Phobius"/>
    </source>
</evidence>
<gene>
    <name evidence="3" type="ORF">A3E39_03380</name>
</gene>
<evidence type="ECO:0000313" key="3">
    <source>
        <dbReference type="EMBL" id="OGL79553.1"/>
    </source>
</evidence>
<keyword evidence="1" id="KW-0472">Membrane</keyword>
<dbReference type="EMBL" id="MGEH01000006">
    <property type="protein sequence ID" value="OGL79553.1"/>
    <property type="molecule type" value="Genomic_DNA"/>
</dbReference>
<evidence type="ECO:0000256" key="2">
    <source>
        <dbReference type="SAM" id="SignalP"/>
    </source>
</evidence>
<dbReference type="NCBIfam" id="NF045849">
    <property type="entry name" value="ICE_MMCAP2_0565"/>
    <property type="match status" value="1"/>
</dbReference>
<keyword evidence="1" id="KW-1133">Transmembrane helix</keyword>
<reference evidence="3 4" key="1">
    <citation type="journal article" date="2016" name="Nat. Commun.">
        <title>Thousands of microbial genomes shed light on interconnected biogeochemical processes in an aquifer system.</title>
        <authorList>
            <person name="Anantharaman K."/>
            <person name="Brown C.T."/>
            <person name="Hug L.A."/>
            <person name="Sharon I."/>
            <person name="Castelle C.J."/>
            <person name="Probst A.J."/>
            <person name="Thomas B.C."/>
            <person name="Singh A."/>
            <person name="Wilkins M.J."/>
            <person name="Karaoz U."/>
            <person name="Brodie E.L."/>
            <person name="Williams K.H."/>
            <person name="Hubbard S.S."/>
            <person name="Banfield J.F."/>
        </authorList>
    </citation>
    <scope>NUCLEOTIDE SEQUENCE [LARGE SCALE GENOMIC DNA]</scope>
</reference>
<proteinExistence type="predicted"/>
<dbReference type="STRING" id="1802399.A3E39_03380"/>
<name>A0A1F7UMN7_9BACT</name>
<keyword evidence="1" id="KW-0812">Transmembrane</keyword>
<protein>
    <submittedName>
        <fullName evidence="3">Uncharacterized protein</fullName>
    </submittedName>
</protein>